<gene>
    <name evidence="1" type="ORF">Satyrvirus2_63</name>
</gene>
<protein>
    <submittedName>
        <fullName evidence="1">Uncharacterized protein</fullName>
    </submittedName>
</protein>
<reference evidence="1" key="1">
    <citation type="submission" date="2018-10" db="EMBL/GenBank/DDBJ databases">
        <title>Hidden diversity of soil giant viruses.</title>
        <authorList>
            <person name="Schulz F."/>
            <person name="Alteio L."/>
            <person name="Goudeau D."/>
            <person name="Ryan E.M."/>
            <person name="Malmstrom R.R."/>
            <person name="Blanchard J."/>
            <person name="Woyke T."/>
        </authorList>
    </citation>
    <scope>NUCLEOTIDE SEQUENCE</scope>
    <source>
        <strain evidence="1">SAV1</strain>
    </source>
</reference>
<evidence type="ECO:0000313" key="1">
    <source>
        <dbReference type="EMBL" id="AYV85052.1"/>
    </source>
</evidence>
<name>A0A3G5AD09_9VIRU</name>
<accession>A0A3G5AD09</accession>
<proteinExistence type="predicted"/>
<dbReference type="EMBL" id="MK072438">
    <property type="protein sequence ID" value="AYV85052.1"/>
    <property type="molecule type" value="Genomic_DNA"/>
</dbReference>
<organism evidence="1">
    <name type="scientific">Satyrvirus sp</name>
    <dbReference type="NCBI Taxonomy" id="2487771"/>
    <lineage>
        <taxon>Viruses</taxon>
        <taxon>Varidnaviria</taxon>
        <taxon>Bamfordvirae</taxon>
        <taxon>Nucleocytoviricota</taxon>
        <taxon>Megaviricetes</taxon>
        <taxon>Imitervirales</taxon>
        <taxon>Mimiviridae</taxon>
        <taxon>Megamimivirinae</taxon>
    </lineage>
</organism>
<sequence>MNLSEMKTLEKLINKINIDLNLIAFSIHDNNN</sequence>